<evidence type="ECO:0000313" key="2">
    <source>
        <dbReference type="Proteomes" id="UP000019141"/>
    </source>
</evidence>
<dbReference type="AlphaFoldDB" id="W4L863"/>
<evidence type="ECO:0000313" key="1">
    <source>
        <dbReference type="EMBL" id="ETW93855.1"/>
    </source>
</evidence>
<dbReference type="Gene3D" id="1.10.150.20">
    <property type="entry name" value="5' to 3' exonuclease, C-terminal subdomain"/>
    <property type="match status" value="1"/>
</dbReference>
<reference evidence="1 2" key="1">
    <citation type="journal article" date="2014" name="Nature">
        <title>An environmental bacterial taxon with a large and distinct metabolic repertoire.</title>
        <authorList>
            <person name="Wilson M.C."/>
            <person name="Mori T."/>
            <person name="Ruckert C."/>
            <person name="Uria A.R."/>
            <person name="Helf M.J."/>
            <person name="Takada K."/>
            <person name="Gernert C."/>
            <person name="Steffens U.A."/>
            <person name="Heycke N."/>
            <person name="Schmitt S."/>
            <person name="Rinke C."/>
            <person name="Helfrich E.J."/>
            <person name="Brachmann A.O."/>
            <person name="Gurgui C."/>
            <person name="Wakimoto T."/>
            <person name="Kracht M."/>
            <person name="Crusemann M."/>
            <person name="Hentschel U."/>
            <person name="Abe I."/>
            <person name="Matsunaga S."/>
            <person name="Kalinowski J."/>
            <person name="Takeyama H."/>
            <person name="Piel J."/>
        </authorList>
    </citation>
    <scope>NUCLEOTIDE SEQUENCE [LARGE SCALE GENOMIC DNA]</scope>
    <source>
        <strain evidence="2">TSY1</strain>
    </source>
</reference>
<dbReference type="HOGENOM" id="CLU_190785_0_0_7"/>
<name>W4L863_ENTF1</name>
<proteinExistence type="predicted"/>
<gene>
    <name evidence="1" type="ORF">ETSY1_37430</name>
</gene>
<comment type="caution">
    <text evidence="1">The sequence shown here is derived from an EMBL/GenBank/DDBJ whole genome shotgun (WGS) entry which is preliminary data.</text>
</comment>
<keyword evidence="2" id="KW-1185">Reference proteome</keyword>
<protein>
    <submittedName>
        <fullName evidence="1">Uncharacterized protein</fullName>
    </submittedName>
</protein>
<organism evidence="1 2">
    <name type="scientific">Entotheonella factor</name>
    <dbReference type="NCBI Taxonomy" id="1429438"/>
    <lineage>
        <taxon>Bacteria</taxon>
        <taxon>Pseudomonadati</taxon>
        <taxon>Nitrospinota/Tectimicrobiota group</taxon>
        <taxon>Candidatus Tectimicrobiota</taxon>
        <taxon>Candidatus Entotheonellia</taxon>
        <taxon>Candidatus Entotheonellales</taxon>
        <taxon>Candidatus Entotheonellaceae</taxon>
        <taxon>Candidatus Entotheonella</taxon>
    </lineage>
</organism>
<sequence length="70" mass="7687">MNINKALDKEYETKPLKEIAELPVEALQGISPTMAAHLASGLNVKTVRDLAESKYVRWAQAICALGDCEE</sequence>
<dbReference type="EMBL" id="AZHW01001164">
    <property type="protein sequence ID" value="ETW93855.1"/>
    <property type="molecule type" value="Genomic_DNA"/>
</dbReference>
<accession>W4L863</accession>
<dbReference type="Proteomes" id="UP000019141">
    <property type="component" value="Unassembled WGS sequence"/>
</dbReference>